<evidence type="ECO:0000313" key="1">
    <source>
        <dbReference type="EMBL" id="KAK8933294.1"/>
    </source>
</evidence>
<name>A0AAP0B801_9ASPA</name>
<accession>A0AAP0B801</accession>
<keyword evidence="2" id="KW-1185">Reference proteome</keyword>
<dbReference type="Proteomes" id="UP001418222">
    <property type="component" value="Unassembled WGS sequence"/>
</dbReference>
<organism evidence="1 2">
    <name type="scientific">Platanthera zijinensis</name>
    <dbReference type="NCBI Taxonomy" id="2320716"/>
    <lineage>
        <taxon>Eukaryota</taxon>
        <taxon>Viridiplantae</taxon>
        <taxon>Streptophyta</taxon>
        <taxon>Embryophyta</taxon>
        <taxon>Tracheophyta</taxon>
        <taxon>Spermatophyta</taxon>
        <taxon>Magnoliopsida</taxon>
        <taxon>Liliopsida</taxon>
        <taxon>Asparagales</taxon>
        <taxon>Orchidaceae</taxon>
        <taxon>Orchidoideae</taxon>
        <taxon>Orchideae</taxon>
        <taxon>Orchidinae</taxon>
        <taxon>Platanthera</taxon>
    </lineage>
</organism>
<gene>
    <name evidence="1" type="ORF">KSP39_PZI016034</name>
</gene>
<proteinExistence type="predicted"/>
<comment type="caution">
    <text evidence="1">The sequence shown here is derived from an EMBL/GenBank/DDBJ whole genome shotgun (WGS) entry which is preliminary data.</text>
</comment>
<dbReference type="EMBL" id="JBBWWQ010000013">
    <property type="protein sequence ID" value="KAK8933294.1"/>
    <property type="molecule type" value="Genomic_DNA"/>
</dbReference>
<sequence length="73" mass="8361">MEEVAVLDFDMLCAAVALQTQGMNVGRRIAKEENEYQVEVDLGGVQRMWEGDVLGCLEDHRIAMESKWCWRAE</sequence>
<evidence type="ECO:0000313" key="2">
    <source>
        <dbReference type="Proteomes" id="UP001418222"/>
    </source>
</evidence>
<protein>
    <submittedName>
        <fullName evidence="1">Uncharacterized protein</fullName>
    </submittedName>
</protein>
<reference evidence="1 2" key="1">
    <citation type="journal article" date="2022" name="Nat. Plants">
        <title>Genomes of leafy and leafless Platanthera orchids illuminate the evolution of mycoheterotrophy.</title>
        <authorList>
            <person name="Li M.H."/>
            <person name="Liu K.W."/>
            <person name="Li Z."/>
            <person name="Lu H.C."/>
            <person name="Ye Q.L."/>
            <person name="Zhang D."/>
            <person name="Wang J.Y."/>
            <person name="Li Y.F."/>
            <person name="Zhong Z.M."/>
            <person name="Liu X."/>
            <person name="Yu X."/>
            <person name="Liu D.K."/>
            <person name="Tu X.D."/>
            <person name="Liu B."/>
            <person name="Hao Y."/>
            <person name="Liao X.Y."/>
            <person name="Jiang Y.T."/>
            <person name="Sun W.H."/>
            <person name="Chen J."/>
            <person name="Chen Y.Q."/>
            <person name="Ai Y."/>
            <person name="Zhai J.W."/>
            <person name="Wu S.S."/>
            <person name="Zhou Z."/>
            <person name="Hsiao Y.Y."/>
            <person name="Wu W.L."/>
            <person name="Chen Y.Y."/>
            <person name="Lin Y.F."/>
            <person name="Hsu J.L."/>
            <person name="Li C.Y."/>
            <person name="Wang Z.W."/>
            <person name="Zhao X."/>
            <person name="Zhong W.Y."/>
            <person name="Ma X.K."/>
            <person name="Ma L."/>
            <person name="Huang J."/>
            <person name="Chen G.Z."/>
            <person name="Huang M.Z."/>
            <person name="Huang L."/>
            <person name="Peng D.H."/>
            <person name="Luo Y.B."/>
            <person name="Zou S.Q."/>
            <person name="Chen S.P."/>
            <person name="Lan S."/>
            <person name="Tsai W.C."/>
            <person name="Van de Peer Y."/>
            <person name="Liu Z.J."/>
        </authorList>
    </citation>
    <scope>NUCLEOTIDE SEQUENCE [LARGE SCALE GENOMIC DNA]</scope>
    <source>
        <strain evidence="1">Lor287</strain>
    </source>
</reference>
<dbReference type="AlphaFoldDB" id="A0AAP0B801"/>